<evidence type="ECO:0000313" key="5">
    <source>
        <dbReference type="EMBL" id="NKQ59379.1"/>
    </source>
</evidence>
<name>A0ABX1JKM7_9PSEU</name>
<dbReference type="SUPFAM" id="SSF56349">
    <property type="entry name" value="DNA breaking-rejoining enzymes"/>
    <property type="match status" value="1"/>
</dbReference>
<organism evidence="5 6">
    <name type="scientific">Amycolatopsis acididurans</name>
    <dbReference type="NCBI Taxonomy" id="2724524"/>
    <lineage>
        <taxon>Bacteria</taxon>
        <taxon>Bacillati</taxon>
        <taxon>Actinomycetota</taxon>
        <taxon>Actinomycetes</taxon>
        <taxon>Pseudonocardiales</taxon>
        <taxon>Pseudonocardiaceae</taxon>
        <taxon>Amycolatopsis</taxon>
    </lineage>
</organism>
<evidence type="ECO:0000256" key="2">
    <source>
        <dbReference type="ARBA" id="ARBA00023125"/>
    </source>
</evidence>
<dbReference type="CDD" id="cd00397">
    <property type="entry name" value="DNA_BRE_C"/>
    <property type="match status" value="1"/>
</dbReference>
<comment type="similarity">
    <text evidence="1">Belongs to the 'phage' integrase family.</text>
</comment>
<dbReference type="InterPro" id="IPR011010">
    <property type="entry name" value="DNA_brk_join_enz"/>
</dbReference>
<keyword evidence="2" id="KW-0238">DNA-binding</keyword>
<dbReference type="InterPro" id="IPR002104">
    <property type="entry name" value="Integrase_catalytic"/>
</dbReference>
<dbReference type="PANTHER" id="PTHR30349">
    <property type="entry name" value="PHAGE INTEGRASE-RELATED"/>
    <property type="match status" value="1"/>
</dbReference>
<protein>
    <submittedName>
        <fullName evidence="5">Tyrosine-type recombinase/integrase</fullName>
    </submittedName>
</protein>
<keyword evidence="3" id="KW-0233">DNA recombination</keyword>
<dbReference type="InterPro" id="IPR013762">
    <property type="entry name" value="Integrase-like_cat_sf"/>
</dbReference>
<dbReference type="EMBL" id="JAAXLS010000096">
    <property type="protein sequence ID" value="NKQ59379.1"/>
    <property type="molecule type" value="Genomic_DNA"/>
</dbReference>
<dbReference type="PANTHER" id="PTHR30349:SF41">
    <property type="entry name" value="INTEGRASE_RECOMBINASE PROTEIN MJ0367-RELATED"/>
    <property type="match status" value="1"/>
</dbReference>
<dbReference type="InterPro" id="IPR010998">
    <property type="entry name" value="Integrase_recombinase_N"/>
</dbReference>
<gene>
    <name evidence="5" type="ORF">HFP15_41760</name>
</gene>
<dbReference type="InterPro" id="IPR050090">
    <property type="entry name" value="Tyrosine_recombinase_XerCD"/>
</dbReference>
<reference evidence="5 6" key="1">
    <citation type="submission" date="2020-04" db="EMBL/GenBank/DDBJ databases">
        <title>Novel species.</title>
        <authorList>
            <person name="Teo W.F.A."/>
            <person name="Lipun K."/>
            <person name="Srisuk N."/>
            <person name="Duangmal K."/>
        </authorList>
    </citation>
    <scope>NUCLEOTIDE SEQUENCE [LARGE SCALE GENOMIC DNA]</scope>
    <source>
        <strain evidence="5 6">K13G38</strain>
    </source>
</reference>
<dbReference type="Pfam" id="PF00589">
    <property type="entry name" value="Phage_integrase"/>
    <property type="match status" value="1"/>
</dbReference>
<accession>A0ABX1JKM7</accession>
<dbReference type="PROSITE" id="PS51898">
    <property type="entry name" value="TYR_RECOMBINASE"/>
    <property type="match status" value="1"/>
</dbReference>
<evidence type="ECO:0000259" key="4">
    <source>
        <dbReference type="PROSITE" id="PS51898"/>
    </source>
</evidence>
<evidence type="ECO:0000256" key="1">
    <source>
        <dbReference type="ARBA" id="ARBA00008857"/>
    </source>
</evidence>
<evidence type="ECO:0000313" key="6">
    <source>
        <dbReference type="Proteomes" id="UP000715441"/>
    </source>
</evidence>
<dbReference type="RefSeq" id="WP_168524094.1">
    <property type="nucleotide sequence ID" value="NZ_JAAXLS010000096.1"/>
</dbReference>
<dbReference type="Gene3D" id="1.10.150.130">
    <property type="match status" value="1"/>
</dbReference>
<dbReference type="Gene3D" id="1.10.443.10">
    <property type="entry name" value="Intergrase catalytic core"/>
    <property type="match status" value="1"/>
</dbReference>
<feature type="domain" description="Tyr recombinase" evidence="4">
    <location>
        <begin position="142"/>
        <end position="324"/>
    </location>
</feature>
<proteinExistence type="inferred from homology"/>
<dbReference type="Proteomes" id="UP000715441">
    <property type="component" value="Unassembled WGS sequence"/>
</dbReference>
<sequence>MAADHDTIRAASHVLDALGVTLDDLHRNGGAAQVPTIAEYLPRVMTVVSATTRASYTSYWNRIRAEFGERPLDQVDASEIATLLQTTKAAALRRRNSRGGRAAADHLLLAFRLIYTWAAKDGLINRDSDPSRRVARPRRLPSTRRALTTAQLAELTDAAILSSRDPILDSLLLRLHTETACRRGGALALRLRDLDPDLCLVLLREKGGTHRWQPISPTLAAALCRLAVSRGAARPDDALLRTRAGRPLTPSHYDTFWTRVHTALPWTAIQGVSTHWLRHTTLTWAERHYGYGIARAFAGHTDRTGGSTTTYIRAAVEETATALAALTGEPHPLTRRE</sequence>
<comment type="caution">
    <text evidence="5">The sequence shown here is derived from an EMBL/GenBank/DDBJ whole genome shotgun (WGS) entry which is preliminary data.</text>
</comment>
<evidence type="ECO:0000256" key="3">
    <source>
        <dbReference type="ARBA" id="ARBA00023172"/>
    </source>
</evidence>
<keyword evidence="6" id="KW-1185">Reference proteome</keyword>